<dbReference type="InParanoid" id="E5QZT4"/>
<dbReference type="AlphaFoldDB" id="E5QZT4"/>
<protein>
    <submittedName>
        <fullName evidence="2">Uncharacterized protein</fullName>
    </submittedName>
</protein>
<sequence>MEPGHSSTYYRVYNETLTREYNSSALPLSSLIPAERQHYNKRAYECAEVIARSQALLAELNEKNAAPGKPTTGTASTLSSPSAATTARAPTEQDLRNQFHWHQQDYNRMHQNWRDQDARQDWNRWISQLRLAQIVPVKDPWSSDPIVARQQTVPYQEQGPS</sequence>
<dbReference type="Proteomes" id="UP000002669">
    <property type="component" value="Unassembled WGS sequence"/>
</dbReference>
<dbReference type="RefSeq" id="XP_003176349.1">
    <property type="nucleotide sequence ID" value="XM_003176301.1"/>
</dbReference>
<evidence type="ECO:0000313" key="2">
    <source>
        <dbReference type="EMBL" id="EFQ97397.1"/>
    </source>
</evidence>
<proteinExistence type="predicted"/>
<name>E5QZT4_ARTGP</name>
<reference evidence="3" key="1">
    <citation type="journal article" date="2012" name="MBio">
        <title>Comparative genome analysis of Trichophyton rubrum and related dermatophytes reveals candidate genes involved in infection.</title>
        <authorList>
            <person name="Martinez D.A."/>
            <person name="Oliver B.G."/>
            <person name="Graeser Y."/>
            <person name="Goldberg J.M."/>
            <person name="Li W."/>
            <person name="Martinez-Rossi N.M."/>
            <person name="Monod M."/>
            <person name="Shelest E."/>
            <person name="Barton R.C."/>
            <person name="Birch E."/>
            <person name="Brakhage A.A."/>
            <person name="Chen Z."/>
            <person name="Gurr S.J."/>
            <person name="Heiman D."/>
            <person name="Heitman J."/>
            <person name="Kosti I."/>
            <person name="Rossi A."/>
            <person name="Saif S."/>
            <person name="Samalova M."/>
            <person name="Saunders C.W."/>
            <person name="Shea T."/>
            <person name="Summerbell R.C."/>
            <person name="Xu J."/>
            <person name="Young S."/>
            <person name="Zeng Q."/>
            <person name="Birren B.W."/>
            <person name="Cuomo C.A."/>
            <person name="White T.C."/>
        </authorList>
    </citation>
    <scope>NUCLEOTIDE SEQUENCE [LARGE SCALE GENOMIC DNA]</scope>
    <source>
        <strain evidence="3">ATCC MYA-4604 / CBS 118893</strain>
    </source>
</reference>
<dbReference type="HOGENOM" id="CLU_1643285_0_0_1"/>
<gene>
    <name evidence="2" type="ORF">MGYG_00437</name>
</gene>
<dbReference type="EMBL" id="DS989822">
    <property type="protein sequence ID" value="EFQ97397.1"/>
    <property type="molecule type" value="Genomic_DNA"/>
</dbReference>
<feature type="compositionally biased region" description="Polar residues" evidence="1">
    <location>
        <begin position="149"/>
        <end position="161"/>
    </location>
</feature>
<evidence type="ECO:0000256" key="1">
    <source>
        <dbReference type="SAM" id="MobiDB-lite"/>
    </source>
</evidence>
<feature type="region of interest" description="Disordered" evidence="1">
    <location>
        <begin position="141"/>
        <end position="161"/>
    </location>
</feature>
<dbReference type="VEuPathDB" id="FungiDB:MGYG_00437"/>
<organism evidence="3">
    <name type="scientific">Arthroderma gypseum (strain ATCC MYA-4604 / CBS 118893)</name>
    <name type="common">Microsporum gypseum</name>
    <dbReference type="NCBI Taxonomy" id="535722"/>
    <lineage>
        <taxon>Eukaryota</taxon>
        <taxon>Fungi</taxon>
        <taxon>Dikarya</taxon>
        <taxon>Ascomycota</taxon>
        <taxon>Pezizomycotina</taxon>
        <taxon>Eurotiomycetes</taxon>
        <taxon>Eurotiomycetidae</taxon>
        <taxon>Onygenales</taxon>
        <taxon>Arthrodermataceae</taxon>
        <taxon>Nannizzia</taxon>
    </lineage>
</organism>
<evidence type="ECO:0000313" key="3">
    <source>
        <dbReference type="Proteomes" id="UP000002669"/>
    </source>
</evidence>
<feature type="region of interest" description="Disordered" evidence="1">
    <location>
        <begin position="63"/>
        <end position="94"/>
    </location>
</feature>
<accession>E5QZT4</accession>
<dbReference type="GeneID" id="10031666"/>
<feature type="compositionally biased region" description="Low complexity" evidence="1">
    <location>
        <begin position="63"/>
        <end position="90"/>
    </location>
</feature>
<keyword evidence="3" id="KW-1185">Reference proteome</keyword>